<dbReference type="EMBL" id="CAFBOZ010000171">
    <property type="protein sequence ID" value="CAB5010847.1"/>
    <property type="molecule type" value="Genomic_DNA"/>
</dbReference>
<proteinExistence type="predicted"/>
<dbReference type="AlphaFoldDB" id="A0A6J7PZL5"/>
<accession>A0A6J7PZL5</accession>
<organism evidence="1">
    <name type="scientific">freshwater metagenome</name>
    <dbReference type="NCBI Taxonomy" id="449393"/>
    <lineage>
        <taxon>unclassified sequences</taxon>
        <taxon>metagenomes</taxon>
        <taxon>ecological metagenomes</taxon>
    </lineage>
</organism>
<protein>
    <submittedName>
        <fullName evidence="1">Unannotated protein</fullName>
    </submittedName>
</protein>
<evidence type="ECO:0000313" key="1">
    <source>
        <dbReference type="EMBL" id="CAB5010847.1"/>
    </source>
</evidence>
<sequence>MPSVPIAARRLRGVDALVPIVEKSPPTYTVDPDTANALTPASGFGSHAVAVPSESMAARLFRSLPLIAEKFPPTYTVDPDTASDRTLGELLTVTTFGFHAARVPSVPMAARLLRVVDPIVSKVPPTYTVEPDTANVFTVGVSGDVCTDAFGFHGARVPSVPIAARWPRSAPWNVM</sequence>
<gene>
    <name evidence="1" type="ORF">UFOPK3992_01217</name>
</gene>
<reference evidence="1" key="1">
    <citation type="submission" date="2020-05" db="EMBL/GenBank/DDBJ databases">
        <authorList>
            <person name="Chiriac C."/>
            <person name="Salcher M."/>
            <person name="Ghai R."/>
            <person name="Kavagutti S V."/>
        </authorList>
    </citation>
    <scope>NUCLEOTIDE SEQUENCE</scope>
</reference>
<name>A0A6J7PZL5_9ZZZZ</name>